<name>A0ABD3N8E4_9STRA</name>
<reference evidence="2 3" key="1">
    <citation type="submission" date="2024-10" db="EMBL/GenBank/DDBJ databases">
        <title>Updated reference genomes for cyclostephanoid diatoms.</title>
        <authorList>
            <person name="Roberts W.R."/>
            <person name="Alverson A.J."/>
        </authorList>
    </citation>
    <scope>NUCLEOTIDE SEQUENCE [LARGE SCALE GENOMIC DNA]</scope>
    <source>
        <strain evidence="2 3">AJA232-27</strain>
    </source>
</reference>
<protein>
    <submittedName>
        <fullName evidence="2">Uncharacterized protein</fullName>
    </submittedName>
</protein>
<evidence type="ECO:0000313" key="3">
    <source>
        <dbReference type="Proteomes" id="UP001530293"/>
    </source>
</evidence>
<feature type="region of interest" description="Disordered" evidence="1">
    <location>
        <begin position="124"/>
        <end position="155"/>
    </location>
</feature>
<evidence type="ECO:0000256" key="1">
    <source>
        <dbReference type="SAM" id="MobiDB-lite"/>
    </source>
</evidence>
<gene>
    <name evidence="2" type="ORF">ACHAWU_005546</name>
</gene>
<proteinExistence type="predicted"/>
<sequence length="525" mass="59420">MKAFNSDIIAVIITIGIVSLHDVTSAFSVAAVSRKRASQNGVRLHDERRDDQVDDADITRRRRRHRNLEHWGVERQLDVSDFPSSFEEVADEVCDAIVGTLCGLQRPDPNVVSNAMHQSVLDYRPTHPLSSSKQRWLRGDDVNAKPKKSSNSEQDIPLRMGVEIDGAGYLSKQSTFDEGRAMRILALHIANRLSTLPMEMNAHNSLTRRTRSVAVYFNTVEQSLLASRELNRWKIDHEYTGNISFDDMHIYCLGQDTLPFKGKSQRQQSSKDWNKNTDSKESIILIVKPTDYDATSHERHHPTIQANVVDKLQTLLFQAAASSIPAVVLSPRLSELPPLQQSSFQGYKRTGPSGFEQSGFQISSTYGGIEPPVGPTSWLLRDMQIMVDLVPPIYVWVGCAFNIHGEHLRLRSIAELHRQQQHQYNTESGLPRLGEYGNEKSYSFYSRVALRQSAMDPGHSWNMFAVKERINLLPKMQSRRSDGVDQMERDVSYHYIGSTVAARGRPSSRIMSDVFEEFIEHSASK</sequence>
<dbReference type="Proteomes" id="UP001530293">
    <property type="component" value="Unassembled WGS sequence"/>
</dbReference>
<keyword evidence="3" id="KW-1185">Reference proteome</keyword>
<dbReference type="AlphaFoldDB" id="A0ABD3N8E4"/>
<comment type="caution">
    <text evidence="2">The sequence shown here is derived from an EMBL/GenBank/DDBJ whole genome shotgun (WGS) entry which is preliminary data.</text>
</comment>
<accession>A0ABD3N8E4</accession>
<dbReference type="EMBL" id="JALLBG020000011">
    <property type="protein sequence ID" value="KAL3772369.1"/>
    <property type="molecule type" value="Genomic_DNA"/>
</dbReference>
<evidence type="ECO:0000313" key="2">
    <source>
        <dbReference type="EMBL" id="KAL3772369.1"/>
    </source>
</evidence>
<organism evidence="2 3">
    <name type="scientific">Discostella pseudostelligera</name>
    <dbReference type="NCBI Taxonomy" id="259834"/>
    <lineage>
        <taxon>Eukaryota</taxon>
        <taxon>Sar</taxon>
        <taxon>Stramenopiles</taxon>
        <taxon>Ochrophyta</taxon>
        <taxon>Bacillariophyta</taxon>
        <taxon>Coscinodiscophyceae</taxon>
        <taxon>Thalassiosirophycidae</taxon>
        <taxon>Stephanodiscales</taxon>
        <taxon>Stephanodiscaceae</taxon>
        <taxon>Discostella</taxon>
    </lineage>
</organism>